<feature type="non-terminal residue" evidence="2">
    <location>
        <position position="137"/>
    </location>
</feature>
<feature type="compositionally biased region" description="Low complexity" evidence="1">
    <location>
        <begin position="82"/>
        <end position="93"/>
    </location>
</feature>
<proteinExistence type="predicted"/>
<sequence length="137" mass="14924">GVRPALRATRGPSGQPDALAPHAAHGPRHHHRIPGGALPLRAARRTARPHTFRDLQGRPPARQGARGLLARAVLEDERLYARPRAPGGTTGPRRGLRPLREVAGLRLPQPGLLRDVSPGPRLRDRRAGDRTRQEALL</sequence>
<reference evidence="2" key="1">
    <citation type="submission" date="2020-02" db="EMBL/GenBank/DDBJ databases">
        <authorList>
            <person name="Meier V. D."/>
        </authorList>
    </citation>
    <scope>NUCLEOTIDE SEQUENCE</scope>
    <source>
        <strain evidence="2">AVDCRST_MAG02</strain>
    </source>
</reference>
<feature type="compositionally biased region" description="Basic and acidic residues" evidence="1">
    <location>
        <begin position="121"/>
        <end position="137"/>
    </location>
</feature>
<protein>
    <submittedName>
        <fullName evidence="2">Uncharacterized protein</fullName>
    </submittedName>
</protein>
<accession>A0A6J4REB2</accession>
<dbReference type="AlphaFoldDB" id="A0A6J4REB2"/>
<feature type="non-terminal residue" evidence="2">
    <location>
        <position position="1"/>
    </location>
</feature>
<evidence type="ECO:0000256" key="1">
    <source>
        <dbReference type="SAM" id="MobiDB-lite"/>
    </source>
</evidence>
<dbReference type="EMBL" id="CADCVH010000094">
    <property type="protein sequence ID" value="CAA9465283.1"/>
    <property type="molecule type" value="Genomic_DNA"/>
</dbReference>
<feature type="region of interest" description="Disordered" evidence="1">
    <location>
        <begin position="1"/>
        <end position="36"/>
    </location>
</feature>
<name>A0A6J4REB2_9ACTN</name>
<evidence type="ECO:0000313" key="2">
    <source>
        <dbReference type="EMBL" id="CAA9465283.1"/>
    </source>
</evidence>
<feature type="region of interest" description="Disordered" evidence="1">
    <location>
        <begin position="46"/>
        <end position="65"/>
    </location>
</feature>
<feature type="region of interest" description="Disordered" evidence="1">
    <location>
        <begin position="80"/>
        <end position="137"/>
    </location>
</feature>
<organism evidence="2">
    <name type="scientific">uncultured Rubrobacteraceae bacterium</name>
    <dbReference type="NCBI Taxonomy" id="349277"/>
    <lineage>
        <taxon>Bacteria</taxon>
        <taxon>Bacillati</taxon>
        <taxon>Actinomycetota</taxon>
        <taxon>Rubrobacteria</taxon>
        <taxon>Rubrobacterales</taxon>
        <taxon>Rubrobacteraceae</taxon>
        <taxon>environmental samples</taxon>
    </lineage>
</organism>
<gene>
    <name evidence="2" type="ORF">AVDCRST_MAG02-3554</name>
</gene>